<gene>
    <name evidence="2" type="ORF">SMAX5B_017301</name>
</gene>
<dbReference type="Proteomes" id="UP000246464">
    <property type="component" value="Chromosome 18"/>
</dbReference>
<dbReference type="EMBL" id="CP026260">
    <property type="protein sequence ID" value="AWP17936.1"/>
    <property type="molecule type" value="Genomic_DNA"/>
</dbReference>
<accession>A0A2U9CQ95</accession>
<evidence type="ECO:0000256" key="1">
    <source>
        <dbReference type="SAM" id="MobiDB-lite"/>
    </source>
</evidence>
<sequence>MARYRESGVPRPERWMALVGAGCAHDSPSLPLPPSPSLSPVRVTRWDTRSDGDWRRQHPGRRNAVKERPHGNNSAAQSTSI</sequence>
<dbReference type="AlphaFoldDB" id="A0A2U9CQ95"/>
<feature type="compositionally biased region" description="Basic and acidic residues" evidence="1">
    <location>
        <begin position="44"/>
        <end position="56"/>
    </location>
</feature>
<reference evidence="2 3" key="1">
    <citation type="submission" date="2017-12" db="EMBL/GenBank/DDBJ databases">
        <title>Integrating genomic resources of turbot (Scophthalmus maximus) in depth evaluation of genetic and physical mapping variation across individuals.</title>
        <authorList>
            <person name="Martinez P."/>
        </authorList>
    </citation>
    <scope>NUCLEOTIDE SEQUENCE [LARGE SCALE GENOMIC DNA]</scope>
</reference>
<evidence type="ECO:0000313" key="2">
    <source>
        <dbReference type="EMBL" id="AWP17936.1"/>
    </source>
</evidence>
<feature type="compositionally biased region" description="Polar residues" evidence="1">
    <location>
        <begin position="71"/>
        <end position="81"/>
    </location>
</feature>
<feature type="region of interest" description="Disordered" evidence="1">
    <location>
        <begin position="25"/>
        <end position="81"/>
    </location>
</feature>
<keyword evidence="3" id="KW-1185">Reference proteome</keyword>
<evidence type="ECO:0000313" key="3">
    <source>
        <dbReference type="Proteomes" id="UP000246464"/>
    </source>
</evidence>
<protein>
    <submittedName>
        <fullName evidence="2">Uncharacterized protein</fullName>
    </submittedName>
</protein>
<organism evidence="2 3">
    <name type="scientific">Scophthalmus maximus</name>
    <name type="common">Turbot</name>
    <name type="synonym">Psetta maxima</name>
    <dbReference type="NCBI Taxonomy" id="52904"/>
    <lineage>
        <taxon>Eukaryota</taxon>
        <taxon>Metazoa</taxon>
        <taxon>Chordata</taxon>
        <taxon>Craniata</taxon>
        <taxon>Vertebrata</taxon>
        <taxon>Euteleostomi</taxon>
        <taxon>Actinopterygii</taxon>
        <taxon>Neopterygii</taxon>
        <taxon>Teleostei</taxon>
        <taxon>Neoteleostei</taxon>
        <taxon>Acanthomorphata</taxon>
        <taxon>Carangaria</taxon>
        <taxon>Pleuronectiformes</taxon>
        <taxon>Pleuronectoidei</taxon>
        <taxon>Scophthalmidae</taxon>
        <taxon>Scophthalmus</taxon>
    </lineage>
</organism>
<proteinExistence type="predicted"/>
<name>A0A2U9CQ95_SCOMX</name>